<evidence type="ECO:0000313" key="2">
    <source>
        <dbReference type="EMBL" id="RNA05248.1"/>
    </source>
</evidence>
<dbReference type="Proteomes" id="UP000276133">
    <property type="component" value="Unassembled WGS sequence"/>
</dbReference>
<proteinExistence type="predicted"/>
<comment type="caution">
    <text evidence="2">The sequence shown here is derived from an EMBL/GenBank/DDBJ whole genome shotgun (WGS) entry which is preliminary data.</text>
</comment>
<dbReference type="AlphaFoldDB" id="A0A3M7Q2S7"/>
<gene>
    <name evidence="2" type="ORF">BpHYR1_039306</name>
</gene>
<keyword evidence="3" id="KW-1185">Reference proteome</keyword>
<name>A0A3M7Q2S7_BRAPC</name>
<feature type="compositionally biased region" description="Basic and acidic residues" evidence="1">
    <location>
        <begin position="14"/>
        <end position="23"/>
    </location>
</feature>
<dbReference type="EMBL" id="REGN01007808">
    <property type="protein sequence ID" value="RNA05248.1"/>
    <property type="molecule type" value="Genomic_DNA"/>
</dbReference>
<accession>A0A3M7Q2S7</accession>
<organism evidence="2 3">
    <name type="scientific">Brachionus plicatilis</name>
    <name type="common">Marine rotifer</name>
    <name type="synonym">Brachionus muelleri</name>
    <dbReference type="NCBI Taxonomy" id="10195"/>
    <lineage>
        <taxon>Eukaryota</taxon>
        <taxon>Metazoa</taxon>
        <taxon>Spiralia</taxon>
        <taxon>Gnathifera</taxon>
        <taxon>Rotifera</taxon>
        <taxon>Eurotatoria</taxon>
        <taxon>Monogononta</taxon>
        <taxon>Pseudotrocha</taxon>
        <taxon>Ploima</taxon>
        <taxon>Brachionidae</taxon>
        <taxon>Brachionus</taxon>
    </lineage>
</organism>
<evidence type="ECO:0000256" key="1">
    <source>
        <dbReference type="SAM" id="MobiDB-lite"/>
    </source>
</evidence>
<reference evidence="2 3" key="1">
    <citation type="journal article" date="2018" name="Sci. Rep.">
        <title>Genomic signatures of local adaptation to the degree of environmental predictability in rotifers.</title>
        <authorList>
            <person name="Franch-Gras L."/>
            <person name="Hahn C."/>
            <person name="Garcia-Roger E.M."/>
            <person name="Carmona M.J."/>
            <person name="Serra M."/>
            <person name="Gomez A."/>
        </authorList>
    </citation>
    <scope>NUCLEOTIDE SEQUENCE [LARGE SCALE GENOMIC DNA]</scope>
    <source>
        <strain evidence="2">HYR1</strain>
    </source>
</reference>
<evidence type="ECO:0000313" key="3">
    <source>
        <dbReference type="Proteomes" id="UP000276133"/>
    </source>
</evidence>
<feature type="region of interest" description="Disordered" evidence="1">
    <location>
        <begin position="1"/>
        <end position="23"/>
    </location>
</feature>
<protein>
    <submittedName>
        <fullName evidence="2">Uncharacterized protein</fullName>
    </submittedName>
</protein>
<sequence length="66" mass="7177">MAIEPSPLAVTKRCGSESNKEEPNLYESTMENLLSINQSDAAPDRPNLSQVTQAIRVLLLGAYCTP</sequence>